<sequence>MTRGGPGVAVRAGIRGCDGAVGISGGDGVWRDSRAVTAMRWRRERFCGRDEGERAEWRRFPGRNPGRQWRGMFLRDVTLDRRNSRAGCRASPSRSRMTPRCRADGADARLRWLQLGCGREGSACSRHQRQLGQELATVAWLCLSIH</sequence>
<dbReference type="Proteomes" id="UP000479710">
    <property type="component" value="Unassembled WGS sequence"/>
</dbReference>
<keyword evidence="2" id="KW-1185">Reference proteome</keyword>
<protein>
    <submittedName>
        <fullName evidence="1">Uncharacterized protein</fullName>
    </submittedName>
</protein>
<evidence type="ECO:0000313" key="1">
    <source>
        <dbReference type="EMBL" id="KAF0900308.1"/>
    </source>
</evidence>
<reference evidence="1 2" key="1">
    <citation type="submission" date="2019-11" db="EMBL/GenBank/DDBJ databases">
        <title>Whole genome sequence of Oryza granulata.</title>
        <authorList>
            <person name="Li W."/>
        </authorList>
    </citation>
    <scope>NUCLEOTIDE SEQUENCE [LARGE SCALE GENOMIC DNA]</scope>
    <source>
        <strain evidence="2">cv. Menghai</strain>
        <tissue evidence="1">Leaf</tissue>
    </source>
</reference>
<name>A0A6G1CII6_9ORYZ</name>
<dbReference type="EMBL" id="SPHZ02000009">
    <property type="protein sequence ID" value="KAF0900308.1"/>
    <property type="molecule type" value="Genomic_DNA"/>
</dbReference>
<gene>
    <name evidence="1" type="ORF">E2562_030475</name>
</gene>
<evidence type="ECO:0000313" key="2">
    <source>
        <dbReference type="Proteomes" id="UP000479710"/>
    </source>
</evidence>
<accession>A0A6G1CII6</accession>
<dbReference type="AlphaFoldDB" id="A0A6G1CII6"/>
<organism evidence="1 2">
    <name type="scientific">Oryza meyeriana var. granulata</name>
    <dbReference type="NCBI Taxonomy" id="110450"/>
    <lineage>
        <taxon>Eukaryota</taxon>
        <taxon>Viridiplantae</taxon>
        <taxon>Streptophyta</taxon>
        <taxon>Embryophyta</taxon>
        <taxon>Tracheophyta</taxon>
        <taxon>Spermatophyta</taxon>
        <taxon>Magnoliopsida</taxon>
        <taxon>Liliopsida</taxon>
        <taxon>Poales</taxon>
        <taxon>Poaceae</taxon>
        <taxon>BOP clade</taxon>
        <taxon>Oryzoideae</taxon>
        <taxon>Oryzeae</taxon>
        <taxon>Oryzinae</taxon>
        <taxon>Oryza</taxon>
        <taxon>Oryza meyeriana</taxon>
    </lineage>
</organism>
<comment type="caution">
    <text evidence="1">The sequence shown here is derived from an EMBL/GenBank/DDBJ whole genome shotgun (WGS) entry which is preliminary data.</text>
</comment>
<proteinExistence type="predicted"/>